<dbReference type="GO" id="GO:0005634">
    <property type="term" value="C:nucleus"/>
    <property type="evidence" value="ECO:0007669"/>
    <property type="project" value="UniProtKB-SubCell"/>
</dbReference>
<dbReference type="GO" id="GO:0008270">
    <property type="term" value="F:zinc ion binding"/>
    <property type="evidence" value="ECO:0007669"/>
    <property type="project" value="UniProtKB-KW"/>
</dbReference>
<evidence type="ECO:0000256" key="7">
    <source>
        <dbReference type="ARBA" id="ARBA00023242"/>
    </source>
</evidence>
<dbReference type="PROSITE" id="PS00344">
    <property type="entry name" value="GATA_ZN_FINGER_1"/>
    <property type="match status" value="1"/>
</dbReference>
<evidence type="ECO:0000256" key="6">
    <source>
        <dbReference type="ARBA" id="ARBA00023163"/>
    </source>
</evidence>
<dbReference type="AlphaFoldDB" id="A0A1X0RGW0"/>
<dbReference type="Proteomes" id="UP000242414">
    <property type="component" value="Unassembled WGS sequence"/>
</dbReference>
<comment type="subcellular location">
    <subcellularLocation>
        <location evidence="1">Nucleus</location>
    </subcellularLocation>
</comment>
<keyword evidence="5" id="KW-0805">Transcription regulation</keyword>
<dbReference type="InterPro" id="IPR000679">
    <property type="entry name" value="Znf_GATA"/>
</dbReference>
<evidence type="ECO:0000256" key="10">
    <source>
        <dbReference type="SAM" id="MobiDB-lite"/>
    </source>
</evidence>
<keyword evidence="7" id="KW-0539">Nucleus</keyword>
<evidence type="ECO:0000256" key="8">
    <source>
        <dbReference type="PROSITE-ProRule" id="PRU00094"/>
    </source>
</evidence>
<dbReference type="GO" id="GO:0000981">
    <property type="term" value="F:DNA-binding transcription factor activity, RNA polymerase II-specific"/>
    <property type="evidence" value="ECO:0007669"/>
    <property type="project" value="TreeGrafter"/>
</dbReference>
<gene>
    <name evidence="12" type="ORF">BCV72DRAFT_327395</name>
</gene>
<protein>
    <recommendedName>
        <fullName evidence="11">GATA-type domain-containing protein</fullName>
    </recommendedName>
</protein>
<name>A0A1X0RGW0_RHIZD</name>
<feature type="compositionally biased region" description="Basic and acidic residues" evidence="10">
    <location>
        <begin position="88"/>
        <end position="107"/>
    </location>
</feature>
<dbReference type="GO" id="GO:0045944">
    <property type="term" value="P:positive regulation of transcription by RNA polymerase II"/>
    <property type="evidence" value="ECO:0007669"/>
    <property type="project" value="TreeGrafter"/>
</dbReference>
<keyword evidence="6" id="KW-0804">Transcription</keyword>
<evidence type="ECO:0000256" key="5">
    <source>
        <dbReference type="ARBA" id="ARBA00023015"/>
    </source>
</evidence>
<dbReference type="EMBL" id="KV921858">
    <property type="protein sequence ID" value="ORE11257.1"/>
    <property type="molecule type" value="Genomic_DNA"/>
</dbReference>
<feature type="coiled-coil region" evidence="9">
    <location>
        <begin position="148"/>
        <end position="175"/>
    </location>
</feature>
<keyword evidence="2" id="KW-0479">Metal-binding</keyword>
<dbReference type="SUPFAM" id="SSF57716">
    <property type="entry name" value="Glucocorticoid receptor-like (DNA-binding domain)"/>
    <property type="match status" value="1"/>
</dbReference>
<dbReference type="CDD" id="cd00202">
    <property type="entry name" value="ZnF_GATA"/>
    <property type="match status" value="1"/>
</dbReference>
<dbReference type="GO" id="GO:0000122">
    <property type="term" value="P:negative regulation of transcription by RNA polymerase II"/>
    <property type="evidence" value="ECO:0007669"/>
    <property type="project" value="TreeGrafter"/>
</dbReference>
<dbReference type="GO" id="GO:0000978">
    <property type="term" value="F:RNA polymerase II cis-regulatory region sequence-specific DNA binding"/>
    <property type="evidence" value="ECO:0007669"/>
    <property type="project" value="TreeGrafter"/>
</dbReference>
<accession>A0A1X0RGW0</accession>
<dbReference type="SMART" id="SM00401">
    <property type="entry name" value="ZnF_GATA"/>
    <property type="match status" value="1"/>
</dbReference>
<dbReference type="PANTHER" id="PTHR10071">
    <property type="entry name" value="TRANSCRIPTION FACTOR GATA FAMILY MEMBER"/>
    <property type="match status" value="1"/>
</dbReference>
<keyword evidence="4" id="KW-0862">Zinc</keyword>
<evidence type="ECO:0000256" key="2">
    <source>
        <dbReference type="ARBA" id="ARBA00022723"/>
    </source>
</evidence>
<keyword evidence="9" id="KW-0175">Coiled coil</keyword>
<evidence type="ECO:0000256" key="4">
    <source>
        <dbReference type="ARBA" id="ARBA00022833"/>
    </source>
</evidence>
<dbReference type="PANTHER" id="PTHR10071:SF335">
    <property type="entry name" value="IRON-SENSING TRANSCRIPTIONAL REPRESSOR-RELATED"/>
    <property type="match status" value="1"/>
</dbReference>
<organism evidence="12">
    <name type="scientific">Rhizopus microsporus var. microsporus</name>
    <dbReference type="NCBI Taxonomy" id="86635"/>
    <lineage>
        <taxon>Eukaryota</taxon>
        <taxon>Fungi</taxon>
        <taxon>Fungi incertae sedis</taxon>
        <taxon>Mucoromycota</taxon>
        <taxon>Mucoromycotina</taxon>
        <taxon>Mucoromycetes</taxon>
        <taxon>Mucorales</taxon>
        <taxon>Mucorineae</taxon>
        <taxon>Rhizopodaceae</taxon>
        <taxon>Rhizopus</taxon>
    </lineage>
</organism>
<dbReference type="PRINTS" id="PR00619">
    <property type="entry name" value="GATAZNFINGER"/>
</dbReference>
<keyword evidence="3 8" id="KW-0863">Zinc-finger</keyword>
<proteinExistence type="predicted"/>
<feature type="domain" description="GATA-type" evidence="11">
    <location>
        <begin position="16"/>
        <end position="69"/>
    </location>
</feature>
<evidence type="ECO:0000256" key="3">
    <source>
        <dbReference type="ARBA" id="ARBA00022771"/>
    </source>
</evidence>
<dbReference type="Pfam" id="PF00320">
    <property type="entry name" value="GATA"/>
    <property type="match status" value="1"/>
</dbReference>
<evidence type="ECO:0000259" key="11">
    <source>
        <dbReference type="PROSITE" id="PS50114"/>
    </source>
</evidence>
<feature type="region of interest" description="Disordered" evidence="10">
    <location>
        <begin position="216"/>
        <end position="237"/>
    </location>
</feature>
<evidence type="ECO:0000256" key="9">
    <source>
        <dbReference type="SAM" id="Coils"/>
    </source>
</evidence>
<evidence type="ECO:0000256" key="1">
    <source>
        <dbReference type="ARBA" id="ARBA00004123"/>
    </source>
</evidence>
<dbReference type="VEuPathDB" id="FungiDB:BCV72DRAFT_327395"/>
<feature type="region of interest" description="Disordered" evidence="10">
    <location>
        <begin position="87"/>
        <end position="107"/>
    </location>
</feature>
<feature type="region of interest" description="Disordered" evidence="10">
    <location>
        <begin position="258"/>
        <end position="279"/>
    </location>
</feature>
<feature type="compositionally biased region" description="Low complexity" evidence="10">
    <location>
        <begin position="216"/>
        <end position="232"/>
    </location>
</feature>
<dbReference type="PROSITE" id="PS50114">
    <property type="entry name" value="GATA_ZN_FINGER_2"/>
    <property type="match status" value="1"/>
</dbReference>
<sequence>MQTEHNCQGQCNHHWTASITKCYNCQTVTTPLWRRDDSGNTICNACGLYYKLHHVQRPVSMKRTVIKRRKRFSSASQQIIFNQTYKDTQPDNKHLQRHEQESETHDDPELVSAIESLLKLSTQIDNSTMLSSLTAVLSTILLNPARFKQGLEARREKLQRELDQITDLISKTSEILKSIESIVSLVKKDDSNSTEKSSILASLMMLGIVDHSKSNNNINNSSSSSNNDSNKNTCKTNIPSLSEAIPSLYSLAFPNNSSNNNSSKSSSPHLLNHSHISRT</sequence>
<dbReference type="OrthoDB" id="515401at2759"/>
<dbReference type="FunFam" id="3.30.50.10:FF:000007">
    <property type="entry name" value="Nitrogen regulatory AreA, N-terminal"/>
    <property type="match status" value="1"/>
</dbReference>
<dbReference type="InterPro" id="IPR013088">
    <property type="entry name" value="Znf_NHR/GATA"/>
</dbReference>
<dbReference type="Gene3D" id="3.30.50.10">
    <property type="entry name" value="Erythroid Transcription Factor GATA-1, subunit A"/>
    <property type="match status" value="1"/>
</dbReference>
<evidence type="ECO:0000313" key="12">
    <source>
        <dbReference type="EMBL" id="ORE11257.1"/>
    </source>
</evidence>
<reference evidence="12" key="1">
    <citation type="journal article" date="2016" name="Proc. Natl. Acad. Sci. U.S.A.">
        <title>Lipid metabolic changes in an early divergent fungus govern the establishment of a mutualistic symbiosis with endobacteria.</title>
        <authorList>
            <person name="Lastovetsky O.A."/>
            <person name="Gaspar M.L."/>
            <person name="Mondo S.J."/>
            <person name="LaButti K.M."/>
            <person name="Sandor L."/>
            <person name="Grigoriev I.V."/>
            <person name="Henry S.A."/>
            <person name="Pawlowska T.E."/>
        </authorList>
    </citation>
    <scope>NUCLEOTIDE SEQUENCE [LARGE SCALE GENOMIC DNA]</scope>
    <source>
        <strain evidence="12">ATCC 52814</strain>
    </source>
</reference>
<dbReference type="InterPro" id="IPR039355">
    <property type="entry name" value="Transcription_factor_GATA"/>
</dbReference>